<feature type="domain" description="N-acetyltransferase" evidence="1">
    <location>
        <begin position="14"/>
        <end position="176"/>
    </location>
</feature>
<dbReference type="PANTHER" id="PTHR43610">
    <property type="entry name" value="BLL6696 PROTEIN"/>
    <property type="match status" value="1"/>
</dbReference>
<dbReference type="GO" id="GO:0016747">
    <property type="term" value="F:acyltransferase activity, transferring groups other than amino-acyl groups"/>
    <property type="evidence" value="ECO:0007669"/>
    <property type="project" value="InterPro"/>
</dbReference>
<proteinExistence type="predicted"/>
<dbReference type="Gene3D" id="3.40.630.30">
    <property type="match status" value="1"/>
</dbReference>
<evidence type="ECO:0000313" key="2">
    <source>
        <dbReference type="EMBL" id="RNI30377.1"/>
    </source>
</evidence>
<organism evidence="2 3">
    <name type="scientific">Rufibacter immobilis</name>
    <dbReference type="NCBI Taxonomy" id="1348778"/>
    <lineage>
        <taxon>Bacteria</taxon>
        <taxon>Pseudomonadati</taxon>
        <taxon>Bacteroidota</taxon>
        <taxon>Cytophagia</taxon>
        <taxon>Cytophagales</taxon>
        <taxon>Hymenobacteraceae</taxon>
        <taxon>Rufibacter</taxon>
    </lineage>
</organism>
<dbReference type="InterPro" id="IPR000182">
    <property type="entry name" value="GNAT_dom"/>
</dbReference>
<keyword evidence="3" id="KW-1185">Reference proteome</keyword>
<sequence length="199" mass="22293">MKTPVPVTLQGEHVILRPLQESDIPALAAVGLEEELWRLGTTVLRTPQDMATYVRAALKQQEAGAGLPFVQVHPQTGALMGSTRFGNIDVPNAGLEIGWTWIVPAYQRTAVNTEAKYLLLRHAFEELGCIRVTLKTDVLNKRSHRAMLRIGAREEGVLRNHIITSEGRVRDSVILSIIDREWPQVKERLENLLQPRLPA</sequence>
<comment type="caution">
    <text evidence="2">The sequence shown here is derived from an EMBL/GenBank/DDBJ whole genome shotgun (WGS) entry which is preliminary data.</text>
</comment>
<dbReference type="RefSeq" id="WP_123133456.1">
    <property type="nucleotide sequence ID" value="NZ_RJJE01000009.1"/>
</dbReference>
<dbReference type="OrthoDB" id="9795199at2"/>
<dbReference type="PANTHER" id="PTHR43610:SF1">
    <property type="entry name" value="N-ACETYLTRANSFERASE DOMAIN-CONTAINING PROTEIN"/>
    <property type="match status" value="1"/>
</dbReference>
<evidence type="ECO:0000313" key="3">
    <source>
        <dbReference type="Proteomes" id="UP000271010"/>
    </source>
</evidence>
<name>A0A3M9MZ14_9BACT</name>
<keyword evidence="2" id="KW-0808">Transferase</keyword>
<dbReference type="InterPro" id="IPR016181">
    <property type="entry name" value="Acyl_CoA_acyltransferase"/>
</dbReference>
<protein>
    <submittedName>
        <fullName evidence="2">N-acetyltransferase</fullName>
    </submittedName>
</protein>
<dbReference type="AlphaFoldDB" id="A0A3M9MZ14"/>
<accession>A0A3M9MZ14</accession>
<dbReference type="Pfam" id="PF13302">
    <property type="entry name" value="Acetyltransf_3"/>
    <property type="match status" value="1"/>
</dbReference>
<dbReference type="Proteomes" id="UP000271010">
    <property type="component" value="Unassembled WGS sequence"/>
</dbReference>
<dbReference type="SUPFAM" id="SSF55729">
    <property type="entry name" value="Acyl-CoA N-acyltransferases (Nat)"/>
    <property type="match status" value="1"/>
</dbReference>
<dbReference type="EMBL" id="RJJE01000009">
    <property type="protein sequence ID" value="RNI30377.1"/>
    <property type="molecule type" value="Genomic_DNA"/>
</dbReference>
<reference evidence="2 3" key="1">
    <citation type="submission" date="2018-11" db="EMBL/GenBank/DDBJ databases">
        <title>Rufibacter latericius sp. nov., isolated from water in Baiyang Lake.</title>
        <authorList>
            <person name="Yang Y."/>
        </authorList>
    </citation>
    <scope>NUCLEOTIDE SEQUENCE [LARGE SCALE GENOMIC DNA]</scope>
    <source>
        <strain evidence="2 3">MCC P1</strain>
    </source>
</reference>
<gene>
    <name evidence="2" type="ORF">EFA69_10465</name>
</gene>
<dbReference type="PROSITE" id="PS51186">
    <property type="entry name" value="GNAT"/>
    <property type="match status" value="1"/>
</dbReference>
<evidence type="ECO:0000259" key="1">
    <source>
        <dbReference type="PROSITE" id="PS51186"/>
    </source>
</evidence>